<dbReference type="FunFam" id="3.90.1170.40:FF:000001">
    <property type="entry name" value="Molybdopterin synthase catalytic subunit MoaE"/>
    <property type="match status" value="1"/>
</dbReference>
<evidence type="ECO:0000313" key="14">
    <source>
        <dbReference type="Proteomes" id="UP000414233"/>
    </source>
</evidence>
<dbReference type="PANTHER" id="PTHR23404">
    <property type="entry name" value="MOLYBDOPTERIN SYNTHASE RELATED"/>
    <property type="match status" value="1"/>
</dbReference>
<keyword evidence="14" id="KW-1185">Reference proteome</keyword>
<dbReference type="UniPathway" id="UPA00344"/>
<sequence length="155" mass="17408">MTVRVQTEDFDLSAEVRALRADDYRVGAIASFVGTVRDLNDGQDVARMTLEHYPGMTEKALEAIVEKARARWDIYDALVIHRHGELGPGDQIVLVAVTSAHRGEAFAACEFIMDYLKTEAPFWKKEVTPQGERWVDAREADDAARGRWGDDALTR</sequence>
<evidence type="ECO:0000256" key="10">
    <source>
        <dbReference type="ARBA" id="ARBA00030781"/>
    </source>
</evidence>
<evidence type="ECO:0000256" key="9">
    <source>
        <dbReference type="ARBA" id="ARBA00030407"/>
    </source>
</evidence>
<comment type="pathway">
    <text evidence="1">Cofactor biosynthesis; molybdopterin biosynthesis.</text>
</comment>
<comment type="catalytic activity">
    <reaction evidence="12">
        <text>2 [molybdopterin-synthase sulfur-carrier protein]-C-terminal-Gly-aminoethanethioate + cyclic pyranopterin phosphate + H2O = molybdopterin + 2 [molybdopterin-synthase sulfur-carrier protein]-C-terminal Gly-Gly + 2 H(+)</text>
        <dbReference type="Rhea" id="RHEA:26333"/>
        <dbReference type="Rhea" id="RHEA-COMP:12202"/>
        <dbReference type="Rhea" id="RHEA-COMP:19907"/>
        <dbReference type="ChEBI" id="CHEBI:15377"/>
        <dbReference type="ChEBI" id="CHEBI:15378"/>
        <dbReference type="ChEBI" id="CHEBI:58698"/>
        <dbReference type="ChEBI" id="CHEBI:59648"/>
        <dbReference type="ChEBI" id="CHEBI:90778"/>
        <dbReference type="ChEBI" id="CHEBI:232372"/>
        <dbReference type="EC" id="2.8.1.12"/>
    </reaction>
</comment>
<dbReference type="EMBL" id="CABPRZ010000014">
    <property type="protein sequence ID" value="VVE27488.1"/>
    <property type="molecule type" value="Genomic_DNA"/>
</dbReference>
<dbReference type="InterPro" id="IPR003448">
    <property type="entry name" value="Mopterin_biosynth_MoaE"/>
</dbReference>
<reference evidence="13 14" key="1">
    <citation type="submission" date="2019-08" db="EMBL/GenBank/DDBJ databases">
        <authorList>
            <person name="Peeters C."/>
        </authorList>
    </citation>
    <scope>NUCLEOTIDE SEQUENCE [LARGE SCALE GENOMIC DNA]</scope>
    <source>
        <strain evidence="13 14">LMG 30175</strain>
    </source>
</reference>
<dbReference type="SUPFAM" id="SSF54690">
    <property type="entry name" value="Molybdopterin synthase subunit MoaE"/>
    <property type="match status" value="1"/>
</dbReference>
<evidence type="ECO:0000256" key="11">
    <source>
        <dbReference type="ARBA" id="ARBA00032474"/>
    </source>
</evidence>
<dbReference type="GO" id="GO:0030366">
    <property type="term" value="F:molybdopterin synthase activity"/>
    <property type="evidence" value="ECO:0007669"/>
    <property type="project" value="UniProtKB-EC"/>
</dbReference>
<evidence type="ECO:0000256" key="1">
    <source>
        <dbReference type="ARBA" id="ARBA00005046"/>
    </source>
</evidence>
<accession>A0A5E4WRP9</accession>
<evidence type="ECO:0000256" key="2">
    <source>
        <dbReference type="ARBA" id="ARBA00005426"/>
    </source>
</evidence>
<gene>
    <name evidence="13" type="primary">moaE</name>
    <name evidence="13" type="ORF">PTE30175_03381</name>
</gene>
<dbReference type="Gene3D" id="3.90.1170.40">
    <property type="entry name" value="Molybdopterin biosynthesis MoaE subunit"/>
    <property type="match status" value="1"/>
</dbReference>
<keyword evidence="5 13" id="KW-0808">Transferase</keyword>
<dbReference type="Proteomes" id="UP000414233">
    <property type="component" value="Unassembled WGS sequence"/>
</dbReference>
<dbReference type="NCBIfam" id="NF007959">
    <property type="entry name" value="PRK10678.1"/>
    <property type="match status" value="1"/>
</dbReference>
<evidence type="ECO:0000256" key="4">
    <source>
        <dbReference type="ARBA" id="ARBA00013858"/>
    </source>
</evidence>
<dbReference type="EC" id="2.8.1.12" evidence="3"/>
<organism evidence="13 14">
    <name type="scientific">Pandoraea terrae</name>
    <dbReference type="NCBI Taxonomy" id="1537710"/>
    <lineage>
        <taxon>Bacteria</taxon>
        <taxon>Pseudomonadati</taxon>
        <taxon>Pseudomonadota</taxon>
        <taxon>Betaproteobacteria</taxon>
        <taxon>Burkholderiales</taxon>
        <taxon>Burkholderiaceae</taxon>
        <taxon>Pandoraea</taxon>
    </lineage>
</organism>
<proteinExistence type="inferred from homology"/>
<dbReference type="RefSeq" id="WP_150698219.1">
    <property type="nucleotide sequence ID" value="NZ_CABPRZ010000014.1"/>
</dbReference>
<dbReference type="InterPro" id="IPR036563">
    <property type="entry name" value="MoaE_sf"/>
</dbReference>
<dbReference type="CDD" id="cd00756">
    <property type="entry name" value="MoaE"/>
    <property type="match status" value="1"/>
</dbReference>
<evidence type="ECO:0000256" key="6">
    <source>
        <dbReference type="ARBA" id="ARBA00023150"/>
    </source>
</evidence>
<evidence type="ECO:0000256" key="8">
    <source>
        <dbReference type="ARBA" id="ARBA00029745"/>
    </source>
</evidence>
<keyword evidence="6" id="KW-0501">Molybdenum cofactor biosynthesis</keyword>
<dbReference type="Pfam" id="PF02391">
    <property type="entry name" value="MoaE"/>
    <property type="match status" value="1"/>
</dbReference>
<name>A0A5E4WRP9_9BURK</name>
<comment type="subunit">
    <text evidence="7">Heterotetramer of 2 MoaD subunits and 2 MoaE subunits. Also stable as homodimer. The enzyme changes between these two forms during catalysis.</text>
</comment>
<dbReference type="OrthoDB" id="9803224at2"/>
<dbReference type="GO" id="GO:0006777">
    <property type="term" value="P:Mo-molybdopterin cofactor biosynthetic process"/>
    <property type="evidence" value="ECO:0007669"/>
    <property type="project" value="UniProtKB-KW"/>
</dbReference>
<evidence type="ECO:0000313" key="13">
    <source>
        <dbReference type="EMBL" id="VVE27488.1"/>
    </source>
</evidence>
<evidence type="ECO:0000256" key="12">
    <source>
        <dbReference type="ARBA" id="ARBA00049878"/>
    </source>
</evidence>
<evidence type="ECO:0000256" key="3">
    <source>
        <dbReference type="ARBA" id="ARBA00011950"/>
    </source>
</evidence>
<protein>
    <recommendedName>
        <fullName evidence="4">Molybdopterin synthase catalytic subunit</fullName>
        <ecNumber evidence="3">2.8.1.12</ecNumber>
    </recommendedName>
    <alternativeName>
        <fullName evidence="10">MPT synthase subunit 2</fullName>
    </alternativeName>
    <alternativeName>
        <fullName evidence="8">Molybdenum cofactor biosynthesis protein E</fullName>
    </alternativeName>
    <alternativeName>
        <fullName evidence="9">Molybdopterin-converting factor large subunit</fullName>
    </alternativeName>
    <alternativeName>
        <fullName evidence="11">Molybdopterin-converting factor subunit 2</fullName>
    </alternativeName>
</protein>
<comment type="similarity">
    <text evidence="2">Belongs to the MoaE family.</text>
</comment>
<evidence type="ECO:0000256" key="5">
    <source>
        <dbReference type="ARBA" id="ARBA00022679"/>
    </source>
</evidence>
<evidence type="ECO:0000256" key="7">
    <source>
        <dbReference type="ARBA" id="ARBA00026066"/>
    </source>
</evidence>
<dbReference type="AlphaFoldDB" id="A0A5E4WRP9"/>